<dbReference type="CDD" id="cd02947">
    <property type="entry name" value="TRX_family"/>
    <property type="match status" value="1"/>
</dbReference>
<accession>A0AAJ0M7M4</accession>
<dbReference type="Proteomes" id="UP001275084">
    <property type="component" value="Unassembled WGS sequence"/>
</dbReference>
<keyword evidence="5" id="KW-1185">Reference proteome</keyword>
<organism evidence="4 5">
    <name type="scientific">Lasiosphaeria hispida</name>
    <dbReference type="NCBI Taxonomy" id="260671"/>
    <lineage>
        <taxon>Eukaryota</taxon>
        <taxon>Fungi</taxon>
        <taxon>Dikarya</taxon>
        <taxon>Ascomycota</taxon>
        <taxon>Pezizomycotina</taxon>
        <taxon>Sordariomycetes</taxon>
        <taxon>Sordariomycetidae</taxon>
        <taxon>Sordariales</taxon>
        <taxon>Lasiosphaeriaceae</taxon>
        <taxon>Lasiosphaeria</taxon>
    </lineage>
</organism>
<dbReference type="PROSITE" id="PS00194">
    <property type="entry name" value="THIOREDOXIN_1"/>
    <property type="match status" value="1"/>
</dbReference>
<dbReference type="SUPFAM" id="SSF52833">
    <property type="entry name" value="Thioredoxin-like"/>
    <property type="match status" value="1"/>
</dbReference>
<dbReference type="Pfam" id="PF00085">
    <property type="entry name" value="Thioredoxin"/>
    <property type="match status" value="1"/>
</dbReference>
<dbReference type="PROSITE" id="PS51352">
    <property type="entry name" value="THIOREDOXIN_2"/>
    <property type="match status" value="1"/>
</dbReference>
<dbReference type="InterPro" id="IPR013766">
    <property type="entry name" value="Thioredoxin_domain"/>
</dbReference>
<dbReference type="PRINTS" id="PR00421">
    <property type="entry name" value="THIOREDOXIN"/>
</dbReference>
<dbReference type="EMBL" id="JAUIQD010000009">
    <property type="protein sequence ID" value="KAK3339663.1"/>
    <property type="molecule type" value="Genomic_DNA"/>
</dbReference>
<feature type="domain" description="Thioredoxin" evidence="3">
    <location>
        <begin position="1"/>
        <end position="115"/>
    </location>
</feature>
<reference evidence="4" key="1">
    <citation type="journal article" date="2023" name="Mol. Phylogenet. Evol.">
        <title>Genome-scale phylogeny and comparative genomics of the fungal order Sordariales.</title>
        <authorList>
            <person name="Hensen N."/>
            <person name="Bonometti L."/>
            <person name="Westerberg I."/>
            <person name="Brannstrom I.O."/>
            <person name="Guillou S."/>
            <person name="Cros-Aarteil S."/>
            <person name="Calhoun S."/>
            <person name="Haridas S."/>
            <person name="Kuo A."/>
            <person name="Mondo S."/>
            <person name="Pangilinan J."/>
            <person name="Riley R."/>
            <person name="LaButti K."/>
            <person name="Andreopoulos B."/>
            <person name="Lipzen A."/>
            <person name="Chen C."/>
            <person name="Yan M."/>
            <person name="Daum C."/>
            <person name="Ng V."/>
            <person name="Clum A."/>
            <person name="Steindorff A."/>
            <person name="Ohm R.A."/>
            <person name="Martin F."/>
            <person name="Silar P."/>
            <person name="Natvig D.O."/>
            <person name="Lalanne C."/>
            <person name="Gautier V."/>
            <person name="Ament-Velasquez S.L."/>
            <person name="Kruys A."/>
            <person name="Hutchinson M.I."/>
            <person name="Powell A.J."/>
            <person name="Barry K."/>
            <person name="Miller A.N."/>
            <person name="Grigoriev I.V."/>
            <person name="Debuchy R."/>
            <person name="Gladieux P."/>
            <person name="Hiltunen Thoren M."/>
            <person name="Johannesson H."/>
        </authorList>
    </citation>
    <scope>NUCLEOTIDE SEQUENCE</scope>
    <source>
        <strain evidence="4">CBS 955.72</strain>
    </source>
</reference>
<sequence length="128" mass="13812">MTDAVKHIGSANEFKALLASTQYVVADFYADWCPPCKAIAPKYAELAGQHDIPGYIAFAKVNVDKLQALAGEYGITAMPSFIFFKDGKRVKANGSLKIEGADWPKLKAASDKMGKLAAAKADKDEDLK</sequence>
<evidence type="ECO:0000256" key="2">
    <source>
        <dbReference type="ARBA" id="ARBA00023157"/>
    </source>
</evidence>
<comment type="similarity">
    <text evidence="1">Belongs to the thioredoxin family.</text>
</comment>
<keyword evidence="2" id="KW-1015">Disulfide bond</keyword>
<dbReference type="InterPro" id="IPR036249">
    <property type="entry name" value="Thioredoxin-like_sf"/>
</dbReference>
<dbReference type="InterPro" id="IPR017937">
    <property type="entry name" value="Thioredoxin_CS"/>
</dbReference>
<dbReference type="Gene3D" id="3.40.30.10">
    <property type="entry name" value="Glutaredoxin"/>
    <property type="match status" value="1"/>
</dbReference>
<dbReference type="PANTHER" id="PTHR46115">
    <property type="entry name" value="THIOREDOXIN-LIKE PROTEIN 1"/>
    <property type="match status" value="1"/>
</dbReference>
<evidence type="ECO:0000256" key="1">
    <source>
        <dbReference type="ARBA" id="ARBA00008987"/>
    </source>
</evidence>
<evidence type="ECO:0000313" key="4">
    <source>
        <dbReference type="EMBL" id="KAK3339663.1"/>
    </source>
</evidence>
<comment type="caution">
    <text evidence="4">The sequence shown here is derived from an EMBL/GenBank/DDBJ whole genome shotgun (WGS) entry which is preliminary data.</text>
</comment>
<name>A0AAJ0M7M4_9PEZI</name>
<evidence type="ECO:0000313" key="5">
    <source>
        <dbReference type="Proteomes" id="UP001275084"/>
    </source>
</evidence>
<gene>
    <name evidence="4" type="ORF">B0T25DRAFT_511849</name>
</gene>
<dbReference type="AlphaFoldDB" id="A0AAJ0M7M4"/>
<protein>
    <submittedName>
        <fullName evidence="4">Thioredoxin-like protein</fullName>
    </submittedName>
</protein>
<reference evidence="4" key="2">
    <citation type="submission" date="2023-06" db="EMBL/GenBank/DDBJ databases">
        <authorList>
            <consortium name="Lawrence Berkeley National Laboratory"/>
            <person name="Haridas S."/>
            <person name="Hensen N."/>
            <person name="Bonometti L."/>
            <person name="Westerberg I."/>
            <person name="Brannstrom I.O."/>
            <person name="Guillou S."/>
            <person name="Cros-Aarteil S."/>
            <person name="Calhoun S."/>
            <person name="Kuo A."/>
            <person name="Mondo S."/>
            <person name="Pangilinan J."/>
            <person name="Riley R."/>
            <person name="Labutti K."/>
            <person name="Andreopoulos B."/>
            <person name="Lipzen A."/>
            <person name="Chen C."/>
            <person name="Yanf M."/>
            <person name="Daum C."/>
            <person name="Ng V."/>
            <person name="Clum A."/>
            <person name="Steindorff A."/>
            <person name="Ohm R."/>
            <person name="Martin F."/>
            <person name="Silar P."/>
            <person name="Natvig D."/>
            <person name="Lalanne C."/>
            <person name="Gautier V."/>
            <person name="Ament-Velasquez S.L."/>
            <person name="Kruys A."/>
            <person name="Hutchinson M.I."/>
            <person name="Powell A.J."/>
            <person name="Barry K."/>
            <person name="Miller A.N."/>
            <person name="Grigoriev I.V."/>
            <person name="Debuchy R."/>
            <person name="Gladieux P."/>
            <person name="Thoren M.H."/>
            <person name="Johannesson H."/>
        </authorList>
    </citation>
    <scope>NUCLEOTIDE SEQUENCE</scope>
    <source>
        <strain evidence="4">CBS 955.72</strain>
    </source>
</reference>
<proteinExistence type="inferred from homology"/>
<evidence type="ECO:0000259" key="3">
    <source>
        <dbReference type="PROSITE" id="PS51352"/>
    </source>
</evidence>